<evidence type="ECO:0000256" key="1">
    <source>
        <dbReference type="SAM" id="MobiDB-lite"/>
    </source>
</evidence>
<keyword evidence="4" id="KW-1185">Reference proteome</keyword>
<dbReference type="Pfam" id="PF19609">
    <property type="entry name" value="DUF6114"/>
    <property type="match status" value="1"/>
</dbReference>
<keyword evidence="2" id="KW-0472">Membrane</keyword>
<evidence type="ECO:0000313" key="4">
    <source>
        <dbReference type="Proteomes" id="UP000578449"/>
    </source>
</evidence>
<name>A0A840PNH8_9ACTN</name>
<organism evidence="3 4">
    <name type="scientific">Thermocatellispora tengchongensis</name>
    <dbReference type="NCBI Taxonomy" id="1073253"/>
    <lineage>
        <taxon>Bacteria</taxon>
        <taxon>Bacillati</taxon>
        <taxon>Actinomycetota</taxon>
        <taxon>Actinomycetes</taxon>
        <taxon>Streptosporangiales</taxon>
        <taxon>Streptosporangiaceae</taxon>
        <taxon>Thermocatellispora</taxon>
    </lineage>
</organism>
<evidence type="ECO:0000313" key="3">
    <source>
        <dbReference type="EMBL" id="MBB5139593.1"/>
    </source>
</evidence>
<comment type="caution">
    <text evidence="3">The sequence shown here is derived from an EMBL/GenBank/DDBJ whole genome shotgun (WGS) entry which is preliminary data.</text>
</comment>
<feature type="transmembrane region" description="Helical" evidence="2">
    <location>
        <begin position="38"/>
        <end position="62"/>
    </location>
</feature>
<dbReference type="RefSeq" id="WP_185056422.1">
    <property type="nucleotide sequence ID" value="NZ_BAABIX010000049.1"/>
</dbReference>
<keyword evidence="2" id="KW-0812">Transmembrane</keyword>
<feature type="transmembrane region" description="Helical" evidence="2">
    <location>
        <begin position="69"/>
        <end position="85"/>
    </location>
</feature>
<sequence length="316" mass="33012">MDRFRWWRRSRPFWGGLWVVLGGAAVLLAPLAPLPLLLQQGIAGVSGYLVGGLLVAAGLLSWWQAGQRTFLGLAAMALSLASFVTSNFGGFGVGTLLGIVGAAMLVAWLPDKRPARRRPSVPSVPVERPPQGPTEPPADGRSAGRARAVTVAALALFLHAGPTTPEPSRDPAARGPVVPAVSPFTVVPSAHGSVLRAARLTMSGARFRGVAGAGRRYLKLSMDAVRIIDGEHRMGRPDGVAPRQRFASLALSGGVVMYVTRLRARVAGVGFTFTPAFPPPVVPSMTVTGVEADGLLVRADRAGVHGLEQVASPTPP</sequence>
<dbReference type="EMBL" id="JACHGN010000031">
    <property type="protein sequence ID" value="MBB5139593.1"/>
    <property type="molecule type" value="Genomic_DNA"/>
</dbReference>
<protein>
    <submittedName>
        <fullName evidence="3">Uncharacterized protein</fullName>
    </submittedName>
</protein>
<feature type="compositionally biased region" description="Pro residues" evidence="1">
    <location>
        <begin position="127"/>
        <end position="136"/>
    </location>
</feature>
<proteinExistence type="predicted"/>
<dbReference type="Proteomes" id="UP000578449">
    <property type="component" value="Unassembled WGS sequence"/>
</dbReference>
<feature type="transmembrane region" description="Helical" evidence="2">
    <location>
        <begin position="12"/>
        <end position="32"/>
    </location>
</feature>
<gene>
    <name evidence="3" type="ORF">HNP84_009357</name>
</gene>
<reference evidence="3 4" key="1">
    <citation type="submission" date="2020-08" db="EMBL/GenBank/DDBJ databases">
        <title>Genomic Encyclopedia of Type Strains, Phase IV (KMG-IV): sequencing the most valuable type-strain genomes for metagenomic binning, comparative biology and taxonomic classification.</title>
        <authorList>
            <person name="Goeker M."/>
        </authorList>
    </citation>
    <scope>NUCLEOTIDE SEQUENCE [LARGE SCALE GENOMIC DNA]</scope>
    <source>
        <strain evidence="3 4">DSM 45615</strain>
    </source>
</reference>
<dbReference type="InterPro" id="IPR046096">
    <property type="entry name" value="DUF6114"/>
</dbReference>
<feature type="region of interest" description="Disordered" evidence="1">
    <location>
        <begin position="114"/>
        <end position="144"/>
    </location>
</feature>
<evidence type="ECO:0000256" key="2">
    <source>
        <dbReference type="SAM" id="Phobius"/>
    </source>
</evidence>
<accession>A0A840PNH8</accession>
<feature type="transmembrane region" description="Helical" evidence="2">
    <location>
        <begin position="91"/>
        <end position="109"/>
    </location>
</feature>
<dbReference type="AlphaFoldDB" id="A0A840PNH8"/>
<keyword evidence="2" id="KW-1133">Transmembrane helix</keyword>